<dbReference type="AlphaFoldDB" id="A0A1G2R2R8"/>
<dbReference type="GO" id="GO:0051258">
    <property type="term" value="P:protein polymerization"/>
    <property type="evidence" value="ECO:0007669"/>
    <property type="project" value="UniProtKB-UniRule"/>
</dbReference>
<name>A0A1G2R2R8_9BACT</name>
<feature type="region of interest" description="Disordered" evidence="5">
    <location>
        <begin position="1"/>
        <end position="23"/>
    </location>
</feature>
<dbReference type="HAMAP" id="MF_00909">
    <property type="entry name" value="FtsZ"/>
    <property type="match status" value="1"/>
</dbReference>
<dbReference type="Pfam" id="PF12327">
    <property type="entry name" value="FtsZ_C"/>
    <property type="match status" value="1"/>
</dbReference>
<reference evidence="8 9" key="1">
    <citation type="journal article" date="2016" name="Nat. Commun.">
        <title>Thousands of microbial genomes shed light on interconnected biogeochemical processes in an aquifer system.</title>
        <authorList>
            <person name="Anantharaman K."/>
            <person name="Brown C.T."/>
            <person name="Hug L.A."/>
            <person name="Sharon I."/>
            <person name="Castelle C.J."/>
            <person name="Probst A.J."/>
            <person name="Thomas B.C."/>
            <person name="Singh A."/>
            <person name="Wilkins M.J."/>
            <person name="Karaoz U."/>
            <person name="Brodie E.L."/>
            <person name="Williams K.H."/>
            <person name="Hubbard S.S."/>
            <person name="Banfield J.F."/>
        </authorList>
    </citation>
    <scope>NUCLEOTIDE SEQUENCE [LARGE SCALE GENOMIC DNA]</scope>
</reference>
<keyword evidence="4" id="KW-0131">Cell cycle</keyword>
<proteinExistence type="inferred from homology"/>
<comment type="caution">
    <text evidence="8">The sequence shown here is derived from an EMBL/GenBank/DDBJ whole genome shotgun (WGS) entry which is preliminary data.</text>
</comment>
<sequence length="454" mass="49347">MAKTKPASSAGAPRRRKKNSKRKVLNATIAPETVIKPQETGDDVPRTRIRIIGVGGGGGNIVSEIAKLVGRIDFVGANTDLQALKTLSKNVKRFSFGEDLTSGLGCGMDDRKGEEAARLEKERIKSMMQGQDICILVASLGGGTGSGAVPVFAEVSRELKNLTLGIFCMPFSFEGEKRRQIAERALERVKPILNSYVLIPNENIFRMIDAKTSLKESLSVVNKLLAETLKGFIETLSLPGLINIDFADVRTLLEGRGRLAYLHSATGAGPAKAQAALKEVLVNPLGNYGIAGADRIMFNITGDKDLKMQDVSEIAKSIGSGNPRAKIIFGISFQPEFKDKARISIFAVGCKEGQEKNPKPPSRKKPVKPKTKAQAKLPLAIPKKPASSADALTKRKEQEENKVVSPEGVGMQDPLKTRRNALDLKKAVEEEIQELEKKEKAWDIPSFLRNKPVS</sequence>
<feature type="binding site" evidence="4">
    <location>
        <begin position="56"/>
        <end position="60"/>
    </location>
    <ligand>
        <name>GTP</name>
        <dbReference type="ChEBI" id="CHEBI:37565"/>
    </ligand>
</feature>
<dbReference type="GO" id="GO:0000917">
    <property type="term" value="P:division septum assembly"/>
    <property type="evidence" value="ECO:0007669"/>
    <property type="project" value="UniProtKB-KW"/>
</dbReference>
<feature type="binding site" evidence="4">
    <location>
        <position position="178"/>
    </location>
    <ligand>
        <name>GTP</name>
        <dbReference type="ChEBI" id="CHEBI:37565"/>
    </ligand>
</feature>
<dbReference type="SUPFAM" id="SSF55307">
    <property type="entry name" value="Tubulin C-terminal domain-like"/>
    <property type="match status" value="1"/>
</dbReference>
<evidence type="ECO:0000256" key="3">
    <source>
        <dbReference type="ARBA" id="ARBA00023134"/>
    </source>
</evidence>
<dbReference type="Proteomes" id="UP000176901">
    <property type="component" value="Unassembled WGS sequence"/>
</dbReference>
<dbReference type="InterPro" id="IPR045061">
    <property type="entry name" value="FtsZ/CetZ"/>
</dbReference>
<dbReference type="InterPro" id="IPR008280">
    <property type="entry name" value="Tub_FtsZ_C"/>
</dbReference>
<comment type="subunit">
    <text evidence="4">Homodimer. Polymerizes to form a dynamic ring structure in a strictly GTP-dependent manner. Interacts directly with several other division proteins.</text>
</comment>
<dbReference type="PANTHER" id="PTHR30314">
    <property type="entry name" value="CELL DIVISION PROTEIN FTSZ-RELATED"/>
    <property type="match status" value="1"/>
</dbReference>
<dbReference type="Pfam" id="PF00091">
    <property type="entry name" value="Tubulin"/>
    <property type="match status" value="1"/>
</dbReference>
<gene>
    <name evidence="4" type="primary">ftsZ</name>
    <name evidence="8" type="ORF">A3C82_02350</name>
</gene>
<dbReference type="GO" id="GO:0003924">
    <property type="term" value="F:GTPase activity"/>
    <property type="evidence" value="ECO:0007669"/>
    <property type="project" value="UniProtKB-UniRule"/>
</dbReference>
<evidence type="ECO:0000256" key="2">
    <source>
        <dbReference type="ARBA" id="ARBA00022741"/>
    </source>
</evidence>
<feature type="domain" description="Tubulin/FtsZ 2-layer sandwich" evidence="7">
    <location>
        <begin position="242"/>
        <end position="359"/>
    </location>
</feature>
<dbReference type="PROSITE" id="PS00227">
    <property type="entry name" value="TUBULIN"/>
    <property type="match status" value="1"/>
</dbReference>
<comment type="subcellular location">
    <subcellularLocation>
        <location evidence="4">Cytoplasm</location>
    </subcellularLocation>
    <text evidence="4">Assembles at midcell at the inner surface of the cytoplasmic membrane.</text>
</comment>
<dbReference type="GO" id="GO:0043093">
    <property type="term" value="P:FtsZ-dependent cytokinesis"/>
    <property type="evidence" value="ECO:0007669"/>
    <property type="project" value="UniProtKB-UniRule"/>
</dbReference>
<feature type="region of interest" description="Disordered" evidence="5">
    <location>
        <begin position="352"/>
        <end position="418"/>
    </location>
</feature>
<dbReference type="GO" id="GO:0032153">
    <property type="term" value="C:cell division site"/>
    <property type="evidence" value="ECO:0007669"/>
    <property type="project" value="UniProtKB-UniRule"/>
</dbReference>
<comment type="function">
    <text evidence="4">Essential cell division protein that forms a contractile ring structure (Z ring) at the future cell division site. The regulation of the ring assembly controls the timing and the location of cell division. One of the functions of the FtsZ ring is to recruit other cell division proteins to the septum to produce a new cell wall between the dividing cells. Binds GTP and shows GTPase activity.</text>
</comment>
<dbReference type="EMBL" id="MHTW01000018">
    <property type="protein sequence ID" value="OHA67073.1"/>
    <property type="molecule type" value="Genomic_DNA"/>
</dbReference>
<dbReference type="STRING" id="1802451.A3C82_02350"/>
<feature type="binding site" evidence="4">
    <location>
        <position position="174"/>
    </location>
    <ligand>
        <name>GTP</name>
        <dbReference type="ChEBI" id="CHEBI:37565"/>
    </ligand>
</feature>
<keyword evidence="4" id="KW-0132">Cell division</keyword>
<feature type="binding site" evidence="4">
    <location>
        <position position="222"/>
    </location>
    <ligand>
        <name>GTP</name>
        <dbReference type="ChEBI" id="CHEBI:37565"/>
    </ligand>
</feature>
<evidence type="ECO:0000313" key="9">
    <source>
        <dbReference type="Proteomes" id="UP000176901"/>
    </source>
</evidence>
<organism evidence="8 9">
    <name type="scientific">Candidatus Wildermuthbacteria bacterium RIFCSPHIGHO2_02_FULL_47_12</name>
    <dbReference type="NCBI Taxonomy" id="1802451"/>
    <lineage>
        <taxon>Bacteria</taxon>
        <taxon>Candidatus Wildermuthiibacteriota</taxon>
    </lineage>
</organism>
<feature type="domain" description="Tubulin/FtsZ GTPase" evidence="6">
    <location>
        <begin position="48"/>
        <end position="240"/>
    </location>
</feature>
<dbReference type="PRINTS" id="PR00423">
    <property type="entry name" value="CELLDVISFTSZ"/>
</dbReference>
<dbReference type="PANTHER" id="PTHR30314:SF3">
    <property type="entry name" value="MITOCHONDRIAL DIVISION PROTEIN FSZA"/>
    <property type="match status" value="1"/>
</dbReference>
<dbReference type="GO" id="GO:0007017">
    <property type="term" value="P:microtubule-based process"/>
    <property type="evidence" value="ECO:0007669"/>
    <property type="project" value="InterPro"/>
</dbReference>
<feature type="compositionally biased region" description="Basic and acidic residues" evidence="5">
    <location>
        <begin position="392"/>
        <end position="402"/>
    </location>
</feature>
<evidence type="ECO:0000259" key="6">
    <source>
        <dbReference type="SMART" id="SM00864"/>
    </source>
</evidence>
<feature type="compositionally biased region" description="Basic residues" evidence="5">
    <location>
        <begin position="361"/>
        <end position="373"/>
    </location>
</feature>
<evidence type="ECO:0000256" key="1">
    <source>
        <dbReference type="ARBA" id="ARBA00009690"/>
    </source>
</evidence>
<dbReference type="SMART" id="SM00865">
    <property type="entry name" value="Tubulin_C"/>
    <property type="match status" value="1"/>
</dbReference>
<evidence type="ECO:0000256" key="5">
    <source>
        <dbReference type="SAM" id="MobiDB-lite"/>
    </source>
</evidence>
<dbReference type="InterPro" id="IPR003008">
    <property type="entry name" value="Tubulin_FtsZ_GTPase"/>
</dbReference>
<comment type="similarity">
    <text evidence="1 4">Belongs to the FtsZ family.</text>
</comment>
<protein>
    <recommendedName>
        <fullName evidence="4">Cell division protein FtsZ</fullName>
    </recommendedName>
</protein>
<keyword evidence="3 4" id="KW-0342">GTP-binding</keyword>
<dbReference type="InterPro" id="IPR036525">
    <property type="entry name" value="Tubulin/FtsZ_GTPase_sf"/>
</dbReference>
<dbReference type="InterPro" id="IPR000158">
    <property type="entry name" value="Cell_div_FtsZ"/>
</dbReference>
<dbReference type="GO" id="GO:0005737">
    <property type="term" value="C:cytoplasm"/>
    <property type="evidence" value="ECO:0007669"/>
    <property type="project" value="UniProtKB-SubCell"/>
</dbReference>
<evidence type="ECO:0000256" key="4">
    <source>
        <dbReference type="HAMAP-Rule" id="MF_00909"/>
    </source>
</evidence>
<evidence type="ECO:0000259" key="7">
    <source>
        <dbReference type="SMART" id="SM00865"/>
    </source>
</evidence>
<feature type="compositionally biased region" description="Basic residues" evidence="5">
    <location>
        <begin position="13"/>
        <end position="23"/>
    </location>
</feature>
<keyword evidence="4" id="KW-0963">Cytoplasm</keyword>
<accession>A0A1G2R2R8</accession>
<dbReference type="Gene3D" id="3.40.50.1440">
    <property type="entry name" value="Tubulin/FtsZ, GTPase domain"/>
    <property type="match status" value="1"/>
</dbReference>
<dbReference type="GO" id="GO:0005525">
    <property type="term" value="F:GTP binding"/>
    <property type="evidence" value="ECO:0007669"/>
    <property type="project" value="UniProtKB-UniRule"/>
</dbReference>
<dbReference type="InterPro" id="IPR024757">
    <property type="entry name" value="FtsZ_C"/>
</dbReference>
<evidence type="ECO:0000313" key="8">
    <source>
        <dbReference type="EMBL" id="OHA67073.1"/>
    </source>
</evidence>
<dbReference type="InterPro" id="IPR017975">
    <property type="entry name" value="Tubulin_CS"/>
</dbReference>
<dbReference type="SMART" id="SM00864">
    <property type="entry name" value="Tubulin"/>
    <property type="match status" value="1"/>
</dbReference>
<dbReference type="GO" id="GO:0005874">
    <property type="term" value="C:microtubule"/>
    <property type="evidence" value="ECO:0007669"/>
    <property type="project" value="InterPro"/>
</dbReference>
<dbReference type="InterPro" id="IPR018316">
    <property type="entry name" value="Tubulin/FtsZ_2-layer-sand-dom"/>
</dbReference>
<feature type="binding site" evidence="4">
    <location>
        <begin position="143"/>
        <end position="145"/>
    </location>
    <ligand>
        <name>GTP</name>
        <dbReference type="ChEBI" id="CHEBI:37565"/>
    </ligand>
</feature>
<dbReference type="SUPFAM" id="SSF52490">
    <property type="entry name" value="Tubulin nucleotide-binding domain-like"/>
    <property type="match status" value="1"/>
</dbReference>
<dbReference type="CDD" id="cd02201">
    <property type="entry name" value="FtsZ_type1"/>
    <property type="match status" value="1"/>
</dbReference>
<keyword evidence="2 4" id="KW-0547">Nucleotide-binding</keyword>
<keyword evidence="4" id="KW-0717">Septation</keyword>